<dbReference type="EMBL" id="QGDC01000001">
    <property type="protein sequence ID" value="RCH56661.1"/>
    <property type="molecule type" value="Genomic_DNA"/>
</dbReference>
<evidence type="ECO:0000313" key="2">
    <source>
        <dbReference type="Proteomes" id="UP000253209"/>
    </source>
</evidence>
<gene>
    <name evidence="1" type="ORF">DJ568_02020</name>
</gene>
<name>A0A367GV48_9SPHI</name>
<sequence length="172" mass="19216">MLSLRSTIILLLILFIPLLLRFQDLEPYPAVLFPSGANVLKVSNGTTDLGYTEVLGLRKSGKWEVIDARAFLSPASYQNLSPLAKANFGIEGFDTVYKGKFKTIKKILRFKKVPPGAGDIREAKLWLNGKLAQQGFMPNQVKIHTVTKRISLATGRIVEKIVKDEKILTFNK</sequence>
<accession>A0A367GV48</accession>
<organism evidence="1 2">
    <name type="scientific">Mucilaginibacter hurinus</name>
    <dbReference type="NCBI Taxonomy" id="2201324"/>
    <lineage>
        <taxon>Bacteria</taxon>
        <taxon>Pseudomonadati</taxon>
        <taxon>Bacteroidota</taxon>
        <taxon>Sphingobacteriia</taxon>
        <taxon>Sphingobacteriales</taxon>
        <taxon>Sphingobacteriaceae</taxon>
        <taxon>Mucilaginibacter</taxon>
    </lineage>
</organism>
<keyword evidence="2" id="KW-1185">Reference proteome</keyword>
<evidence type="ECO:0000313" key="1">
    <source>
        <dbReference type="EMBL" id="RCH56661.1"/>
    </source>
</evidence>
<protein>
    <submittedName>
        <fullName evidence="1">Uncharacterized protein</fullName>
    </submittedName>
</protein>
<dbReference type="AlphaFoldDB" id="A0A367GV48"/>
<reference evidence="1 2" key="1">
    <citation type="submission" date="2018-05" db="EMBL/GenBank/DDBJ databases">
        <title>Mucilaginibacter hurinus sp. nov., isolated from briquette warehouse soil.</title>
        <authorList>
            <person name="Choi L."/>
        </authorList>
    </citation>
    <scope>NUCLEOTIDE SEQUENCE [LARGE SCALE GENOMIC DNA]</scope>
    <source>
        <strain evidence="1 2">ZR32</strain>
    </source>
</reference>
<proteinExistence type="predicted"/>
<dbReference type="Proteomes" id="UP000253209">
    <property type="component" value="Unassembled WGS sequence"/>
</dbReference>
<comment type="caution">
    <text evidence="1">The sequence shown here is derived from an EMBL/GenBank/DDBJ whole genome shotgun (WGS) entry which is preliminary data.</text>
</comment>